<dbReference type="RefSeq" id="WP_274325637.1">
    <property type="nucleotide sequence ID" value="NZ_CP118158.1"/>
</dbReference>
<accession>A0ABD5XY29</accession>
<keyword evidence="1" id="KW-1133">Transmembrane helix</keyword>
<comment type="caution">
    <text evidence="2">The sequence shown here is derived from an EMBL/GenBank/DDBJ whole genome shotgun (WGS) entry which is preliminary data.</text>
</comment>
<proteinExistence type="predicted"/>
<dbReference type="EMBL" id="JBHTAS010000001">
    <property type="protein sequence ID" value="MFC7140070.1"/>
    <property type="molecule type" value="Genomic_DNA"/>
</dbReference>
<dbReference type="Proteomes" id="UP001596432">
    <property type="component" value="Unassembled WGS sequence"/>
</dbReference>
<gene>
    <name evidence="2" type="ORF">ACFQMA_09515</name>
</gene>
<evidence type="ECO:0000313" key="3">
    <source>
        <dbReference type="Proteomes" id="UP001596432"/>
    </source>
</evidence>
<dbReference type="GeneID" id="78820344"/>
<name>A0ABD5XY29_9EURY</name>
<organism evidence="2 3">
    <name type="scientific">Halosimplex aquaticum</name>
    <dbReference type="NCBI Taxonomy" id="3026162"/>
    <lineage>
        <taxon>Archaea</taxon>
        <taxon>Methanobacteriati</taxon>
        <taxon>Methanobacteriota</taxon>
        <taxon>Stenosarchaea group</taxon>
        <taxon>Halobacteria</taxon>
        <taxon>Halobacteriales</taxon>
        <taxon>Haloarculaceae</taxon>
        <taxon>Halosimplex</taxon>
    </lineage>
</organism>
<dbReference type="AlphaFoldDB" id="A0ABD5XY29"/>
<keyword evidence="3" id="KW-1185">Reference proteome</keyword>
<protein>
    <submittedName>
        <fullName evidence="2">Uncharacterized protein</fullName>
    </submittedName>
</protein>
<keyword evidence="1" id="KW-0472">Membrane</keyword>
<evidence type="ECO:0000313" key="2">
    <source>
        <dbReference type="EMBL" id="MFC7140070.1"/>
    </source>
</evidence>
<reference evidence="2 3" key="1">
    <citation type="journal article" date="2019" name="Int. J. Syst. Evol. Microbiol.">
        <title>The Global Catalogue of Microorganisms (GCM) 10K type strain sequencing project: providing services to taxonomists for standard genome sequencing and annotation.</title>
        <authorList>
            <consortium name="The Broad Institute Genomics Platform"/>
            <consortium name="The Broad Institute Genome Sequencing Center for Infectious Disease"/>
            <person name="Wu L."/>
            <person name="Ma J."/>
        </authorList>
    </citation>
    <scope>NUCLEOTIDE SEQUENCE [LARGE SCALE GENOMIC DNA]</scope>
    <source>
        <strain evidence="2 3">XZYJT29</strain>
    </source>
</reference>
<sequence>MSPDIRRTLADWESWHALTTVSLVVWILARTNRYALLDALHGLVWTAHEILPVIPQARRGQIRPVAAVLVEMWLPLTIASFVCGFFAFHADAESRRRAEGE</sequence>
<keyword evidence="1" id="KW-0812">Transmembrane</keyword>
<evidence type="ECO:0000256" key="1">
    <source>
        <dbReference type="SAM" id="Phobius"/>
    </source>
</evidence>
<feature type="transmembrane region" description="Helical" evidence="1">
    <location>
        <begin position="65"/>
        <end position="88"/>
    </location>
</feature>